<reference evidence="2 3" key="1">
    <citation type="journal article" date="2014" name="Genome Announc.">
        <title>Draft genome sequence of the pathogenic fungus Scedosporium apiospermum.</title>
        <authorList>
            <person name="Vandeputte P."/>
            <person name="Ghamrawi S."/>
            <person name="Rechenmann M."/>
            <person name="Iltis A."/>
            <person name="Giraud S."/>
            <person name="Fleury M."/>
            <person name="Thornton C."/>
            <person name="Delhaes L."/>
            <person name="Meyer W."/>
            <person name="Papon N."/>
            <person name="Bouchara J.P."/>
        </authorList>
    </citation>
    <scope>NUCLEOTIDE SEQUENCE [LARGE SCALE GENOMIC DNA]</scope>
    <source>
        <strain evidence="2 3">IHEM 14462</strain>
    </source>
</reference>
<feature type="region of interest" description="Disordered" evidence="1">
    <location>
        <begin position="283"/>
        <end position="311"/>
    </location>
</feature>
<evidence type="ECO:0008006" key="4">
    <source>
        <dbReference type="Google" id="ProtNLM"/>
    </source>
</evidence>
<comment type="caution">
    <text evidence="2">The sequence shown here is derived from an EMBL/GenBank/DDBJ whole genome shotgun (WGS) entry which is preliminary data.</text>
</comment>
<dbReference type="VEuPathDB" id="FungiDB:SAPIO_CDS5681"/>
<evidence type="ECO:0000256" key="1">
    <source>
        <dbReference type="SAM" id="MobiDB-lite"/>
    </source>
</evidence>
<sequence length="420" mass="48666">MSAKIAKGTNSVSREYGKIRIYIDNSNLWIEGQKAYAKRERLQTSWDPVWRFDVGRLKTILTEQSGLRREERDYTVEVRLYGSTPPPADTVWKAIESRNVQVSTFARSSWTGREKEVDAEVIADSVDEAREDYPACVHVWSWRDALAHIYKAKEEDRVTVHYLDNYLNEIGFRETSFRIDRSAIDPHSVVVLDALANEINKFVESLTIPVYRYVIPRDDNADWRALAIIPAFSGMSFTDKERIFTAAYTCLSEKHELRVLTWLEYNQRRAQDAEIVVETSNSFGELPGGELPEDKNQAEPEANGDQDPFTDMNYPFKKKKARQRNIEQKSRQRCDWRLYCRRELDCKYGYTKGEEAYFTLSGSKKPRNFKLCNNKDCIRGATCAFAHGEAELFCPTCGKTGARHEMRDCPESDRNAHKYY</sequence>
<evidence type="ECO:0000313" key="3">
    <source>
        <dbReference type="Proteomes" id="UP000028545"/>
    </source>
</evidence>
<dbReference type="HOGENOM" id="CLU_033464_0_0_1"/>
<keyword evidence="3" id="KW-1185">Reference proteome</keyword>
<name>A0A084G562_PSEDA</name>
<dbReference type="OMA" id="AICIKCH"/>
<dbReference type="EMBL" id="JOWA01000099">
    <property type="protein sequence ID" value="KEZ42474.1"/>
    <property type="molecule type" value="Genomic_DNA"/>
</dbReference>
<proteinExistence type="predicted"/>
<dbReference type="KEGG" id="sapo:SAPIO_CDS5681"/>
<dbReference type="OrthoDB" id="2311180at2759"/>
<dbReference type="Gene3D" id="3.40.50.1010">
    <property type="entry name" value="5'-nuclease"/>
    <property type="match status" value="1"/>
</dbReference>
<dbReference type="RefSeq" id="XP_016642273.1">
    <property type="nucleotide sequence ID" value="XM_016787958.1"/>
</dbReference>
<gene>
    <name evidence="2" type="ORF">SAPIO_CDS5681</name>
</gene>
<protein>
    <recommendedName>
        <fullName evidence="4">C3H1-type domain-containing protein</fullName>
    </recommendedName>
</protein>
<dbReference type="GeneID" id="27724753"/>
<organism evidence="2 3">
    <name type="scientific">Pseudallescheria apiosperma</name>
    <name type="common">Scedosporium apiospermum</name>
    <dbReference type="NCBI Taxonomy" id="563466"/>
    <lineage>
        <taxon>Eukaryota</taxon>
        <taxon>Fungi</taxon>
        <taxon>Dikarya</taxon>
        <taxon>Ascomycota</taxon>
        <taxon>Pezizomycotina</taxon>
        <taxon>Sordariomycetes</taxon>
        <taxon>Hypocreomycetidae</taxon>
        <taxon>Microascales</taxon>
        <taxon>Microascaceae</taxon>
        <taxon>Scedosporium</taxon>
    </lineage>
</organism>
<dbReference type="Proteomes" id="UP000028545">
    <property type="component" value="Unassembled WGS sequence"/>
</dbReference>
<accession>A0A084G562</accession>
<dbReference type="AlphaFoldDB" id="A0A084G562"/>
<evidence type="ECO:0000313" key="2">
    <source>
        <dbReference type="EMBL" id="KEZ42474.1"/>
    </source>
</evidence>